<evidence type="ECO:0000256" key="1">
    <source>
        <dbReference type="SAM" id="Phobius"/>
    </source>
</evidence>
<proteinExistence type="predicted"/>
<feature type="transmembrane region" description="Helical" evidence="1">
    <location>
        <begin position="297"/>
        <end position="321"/>
    </location>
</feature>
<accession>A0ABN3N280</accession>
<dbReference type="Pfam" id="PF13367">
    <property type="entry name" value="PrsW-protease"/>
    <property type="match status" value="1"/>
</dbReference>
<dbReference type="InterPro" id="IPR026898">
    <property type="entry name" value="PrsW"/>
</dbReference>
<comment type="caution">
    <text evidence="2">The sequence shown here is derived from an EMBL/GenBank/DDBJ whole genome shotgun (WGS) entry which is preliminary data.</text>
</comment>
<feature type="transmembrane region" description="Helical" evidence="1">
    <location>
        <begin position="442"/>
        <end position="463"/>
    </location>
</feature>
<keyword evidence="1" id="KW-0472">Membrane</keyword>
<dbReference type="EMBL" id="BAAARY010000001">
    <property type="protein sequence ID" value="GAA2513080.1"/>
    <property type="molecule type" value="Genomic_DNA"/>
</dbReference>
<evidence type="ECO:0000313" key="3">
    <source>
        <dbReference type="Proteomes" id="UP001499978"/>
    </source>
</evidence>
<feature type="transmembrane region" description="Helical" evidence="1">
    <location>
        <begin position="158"/>
        <end position="179"/>
    </location>
</feature>
<name>A0ABN3N280_9ACTN</name>
<feature type="transmembrane region" description="Helical" evidence="1">
    <location>
        <begin position="230"/>
        <end position="256"/>
    </location>
</feature>
<reference evidence="2 3" key="1">
    <citation type="journal article" date="2019" name="Int. J. Syst. Evol. Microbiol.">
        <title>The Global Catalogue of Microorganisms (GCM) 10K type strain sequencing project: providing services to taxonomists for standard genome sequencing and annotation.</title>
        <authorList>
            <consortium name="The Broad Institute Genomics Platform"/>
            <consortium name="The Broad Institute Genome Sequencing Center for Infectious Disease"/>
            <person name="Wu L."/>
            <person name="Ma J."/>
        </authorList>
    </citation>
    <scope>NUCLEOTIDE SEQUENCE [LARGE SCALE GENOMIC DNA]</scope>
    <source>
        <strain evidence="2 3">JCM 3367</strain>
    </source>
</reference>
<dbReference type="Proteomes" id="UP001499978">
    <property type="component" value="Unassembled WGS sequence"/>
</dbReference>
<feature type="transmembrane region" description="Helical" evidence="1">
    <location>
        <begin position="86"/>
        <end position="106"/>
    </location>
</feature>
<keyword evidence="1" id="KW-1133">Transmembrane helix</keyword>
<gene>
    <name evidence="2" type="ORF">GCM10010201_05720</name>
</gene>
<keyword evidence="3" id="KW-1185">Reference proteome</keyword>
<sequence length="466" mass="48648">MSIEPDPPAAIGPNATVDIGPRQISNVGLARSARSAPVRPAPPGLDLGNPLLLPAFWLTIILMGLGAAKVGGVLHEAGQRHPTATAAAIIMFAIYAVPFWSLLGALDYLEREPPALTATAFAWGCLVATALALDAGTALHDIIAKTISPAFAVEWGPALAGAAVEEVAKLLGILVIVLIAREHINSVLDGFVYGALVGLGFQIVENMIYATSAVALAGRGDQIDPVVTTFLLRGFLAGLWSHTLFSGLAGLGVGYFVVRTQRSRPTRIAMIGLALLGAWACHALWNSPFWADGFGQGPLGILVVLVLKGSPALGMILLVVWSAHSREAAYYLHQLDALGDRHVITPDELRALGSGRLRAQARRRASARAGHRAARAVRGLQTAQARLAVALSRAAVAGPESTQADADVSHCHREVLLRRARLEELGHPEATAGNVSAVLPRMAIATAVGLVALAAIWAAIQAIGPA</sequence>
<evidence type="ECO:0000313" key="2">
    <source>
        <dbReference type="EMBL" id="GAA2513080.1"/>
    </source>
</evidence>
<protein>
    <submittedName>
        <fullName evidence="2">Uncharacterized protein</fullName>
    </submittedName>
</protein>
<keyword evidence="1" id="KW-0812">Transmembrane</keyword>
<dbReference type="PANTHER" id="PTHR36844">
    <property type="entry name" value="PROTEASE PRSW"/>
    <property type="match status" value="1"/>
</dbReference>
<feature type="transmembrane region" description="Helical" evidence="1">
    <location>
        <begin position="268"/>
        <end position="285"/>
    </location>
</feature>
<feature type="transmembrane region" description="Helical" evidence="1">
    <location>
        <begin position="191"/>
        <end position="210"/>
    </location>
</feature>
<dbReference type="PANTHER" id="PTHR36844:SF1">
    <property type="entry name" value="PROTEASE PRSW"/>
    <property type="match status" value="1"/>
</dbReference>
<feature type="transmembrane region" description="Helical" evidence="1">
    <location>
        <begin position="51"/>
        <end position="74"/>
    </location>
</feature>
<dbReference type="RefSeq" id="WP_344167639.1">
    <property type="nucleotide sequence ID" value="NZ_BAAARY010000001.1"/>
</dbReference>
<organism evidence="2 3">
    <name type="scientific">Pilimelia columellifera subsp. columellifera</name>
    <dbReference type="NCBI Taxonomy" id="706583"/>
    <lineage>
        <taxon>Bacteria</taxon>
        <taxon>Bacillati</taxon>
        <taxon>Actinomycetota</taxon>
        <taxon>Actinomycetes</taxon>
        <taxon>Micromonosporales</taxon>
        <taxon>Micromonosporaceae</taxon>
        <taxon>Pilimelia</taxon>
    </lineage>
</organism>